<evidence type="ECO:0000313" key="3">
    <source>
        <dbReference type="Proteomes" id="UP000248706"/>
    </source>
</evidence>
<dbReference type="CDD" id="cd00093">
    <property type="entry name" value="HTH_XRE"/>
    <property type="match status" value="1"/>
</dbReference>
<keyword evidence="3" id="KW-1185">Reference proteome</keyword>
<gene>
    <name evidence="2" type="ORF">A4R35_02580</name>
</gene>
<dbReference type="InterPro" id="IPR001387">
    <property type="entry name" value="Cro/C1-type_HTH"/>
</dbReference>
<reference evidence="2 3" key="1">
    <citation type="submission" date="2016-08" db="EMBL/GenBank/DDBJ databases">
        <title>Analysis of Carbohydrate Active Enzymes in Thermogemmatispora T81 Reveals Carbohydrate Degradation Ability.</title>
        <authorList>
            <person name="Tomazini A."/>
            <person name="Lal S."/>
            <person name="Stott M."/>
            <person name="Henrissat B."/>
            <person name="Polikarpov I."/>
            <person name="Sparling R."/>
            <person name="Levin D.B."/>
        </authorList>
    </citation>
    <scope>NUCLEOTIDE SEQUENCE [LARGE SCALE GENOMIC DNA]</scope>
    <source>
        <strain evidence="2 3">T81</strain>
    </source>
</reference>
<dbReference type="Proteomes" id="UP000248706">
    <property type="component" value="Unassembled WGS sequence"/>
</dbReference>
<dbReference type="PROSITE" id="PS50943">
    <property type="entry name" value="HTH_CROC1"/>
    <property type="match status" value="1"/>
</dbReference>
<dbReference type="Pfam" id="PF13185">
    <property type="entry name" value="GAF_2"/>
    <property type="match status" value="1"/>
</dbReference>
<dbReference type="OrthoDB" id="145547at2"/>
<sequence>MDEPRTWRELLGTIISDTHERQRLAEELGVTPTTLGRWVSGASDPRPQNLRLLLKALPQYREQLQELIQAEFEDFVTAPSDDSSLEIPAAFYARIFRARATTTEAMRYWSLSNLILQQALGQLDPDHMGMAVRVVRCMPPKEGKIRSLREWLGLGTPPWGGELEHKAMFLSAESLSGYVVSSCRPNAIQNIDEEHSLIPAHRDPHERSAAAHPILYAGRVAGCFLVSSTQPYYFLSQARLTLIQQYADLLALAFDPQEFYDPKDIELRVMPDQSIQRQYFMQFRRRVSEVMMEATRSGHSLNNLQAEQLVWQELEDKLLELSLRLN</sequence>
<organism evidence="2 3">
    <name type="scientific">Thermogemmatispora tikiterensis</name>
    <dbReference type="NCBI Taxonomy" id="1825093"/>
    <lineage>
        <taxon>Bacteria</taxon>
        <taxon>Bacillati</taxon>
        <taxon>Chloroflexota</taxon>
        <taxon>Ktedonobacteria</taxon>
        <taxon>Thermogemmatisporales</taxon>
        <taxon>Thermogemmatisporaceae</taxon>
        <taxon>Thermogemmatispora</taxon>
    </lineage>
</organism>
<name>A0A328VEE9_9CHLR</name>
<evidence type="ECO:0000313" key="2">
    <source>
        <dbReference type="EMBL" id="RAQ94402.1"/>
    </source>
</evidence>
<dbReference type="InterPro" id="IPR029016">
    <property type="entry name" value="GAF-like_dom_sf"/>
</dbReference>
<accession>A0A328VEE9</accession>
<dbReference type="EMBL" id="MCIF01000002">
    <property type="protein sequence ID" value="RAQ94402.1"/>
    <property type="molecule type" value="Genomic_DNA"/>
</dbReference>
<dbReference type="SUPFAM" id="SSF55781">
    <property type="entry name" value="GAF domain-like"/>
    <property type="match status" value="1"/>
</dbReference>
<dbReference type="InterPro" id="IPR003018">
    <property type="entry name" value="GAF"/>
</dbReference>
<dbReference type="Gene3D" id="3.30.450.40">
    <property type="match status" value="1"/>
</dbReference>
<dbReference type="AlphaFoldDB" id="A0A328VEE9"/>
<evidence type="ECO:0000259" key="1">
    <source>
        <dbReference type="PROSITE" id="PS50943"/>
    </source>
</evidence>
<protein>
    <recommendedName>
        <fullName evidence="1">HTH cro/C1-type domain-containing protein</fullName>
    </recommendedName>
</protein>
<comment type="caution">
    <text evidence="2">The sequence shown here is derived from an EMBL/GenBank/DDBJ whole genome shotgun (WGS) entry which is preliminary data.</text>
</comment>
<dbReference type="SUPFAM" id="SSF47413">
    <property type="entry name" value="lambda repressor-like DNA-binding domains"/>
    <property type="match status" value="1"/>
</dbReference>
<dbReference type="RefSeq" id="WP_112426273.1">
    <property type="nucleotide sequence ID" value="NZ_MCIF01000002.1"/>
</dbReference>
<dbReference type="GO" id="GO:0003677">
    <property type="term" value="F:DNA binding"/>
    <property type="evidence" value="ECO:0007669"/>
    <property type="project" value="InterPro"/>
</dbReference>
<dbReference type="Pfam" id="PF01381">
    <property type="entry name" value="HTH_3"/>
    <property type="match status" value="1"/>
</dbReference>
<proteinExistence type="predicted"/>
<dbReference type="InterPro" id="IPR010982">
    <property type="entry name" value="Lambda_DNA-bd_dom_sf"/>
</dbReference>
<feature type="domain" description="HTH cro/C1-type" evidence="1">
    <location>
        <begin position="24"/>
        <end position="64"/>
    </location>
</feature>